<dbReference type="Gene3D" id="3.40.50.300">
    <property type="entry name" value="P-loop containing nucleotide triphosphate hydrolases"/>
    <property type="match status" value="1"/>
</dbReference>
<dbReference type="PANTHER" id="PTHR43869:SF1">
    <property type="entry name" value="GLYCINE BETAINE_PROLINE BETAINE TRANSPORT SYSTEM ATP-BINDING PROTEIN PROV"/>
    <property type="match status" value="1"/>
</dbReference>
<evidence type="ECO:0000256" key="4">
    <source>
        <dbReference type="ARBA" id="ARBA00022840"/>
    </source>
</evidence>
<dbReference type="InterPro" id="IPR017871">
    <property type="entry name" value="ABC_transporter-like_CS"/>
</dbReference>
<name>A0A432G390_9DELT</name>
<dbReference type="Proteomes" id="UP000286801">
    <property type="component" value="Unassembled WGS sequence"/>
</dbReference>
<dbReference type="InterPro" id="IPR003439">
    <property type="entry name" value="ABC_transporter-like_ATP-bd"/>
</dbReference>
<dbReference type="SUPFAM" id="SSF52540">
    <property type="entry name" value="P-loop containing nucleoside triphosphate hydrolases"/>
    <property type="match status" value="1"/>
</dbReference>
<evidence type="ECO:0000313" key="6">
    <source>
        <dbReference type="EMBL" id="RTZ77920.1"/>
    </source>
</evidence>
<reference evidence="6 7" key="1">
    <citation type="submission" date="2018-06" db="EMBL/GenBank/DDBJ databases">
        <title>Combined omics and stable isotope probing to characterize newly discovered Mariana Back-Arc vent microbial communities.</title>
        <authorList>
            <person name="Trembath-Reichert E."/>
            <person name="Huber J.A."/>
        </authorList>
    </citation>
    <scope>NUCLEOTIDE SEQUENCE [LARGE SCALE GENOMIC DNA]</scope>
    <source>
        <strain evidence="6">MAG 63_1</strain>
    </source>
</reference>
<dbReference type="GO" id="GO:0005524">
    <property type="term" value="F:ATP binding"/>
    <property type="evidence" value="ECO:0007669"/>
    <property type="project" value="UniProtKB-KW"/>
</dbReference>
<keyword evidence="3" id="KW-0547">Nucleotide-binding</keyword>
<dbReference type="InterPro" id="IPR005892">
    <property type="entry name" value="Gly-betaine_transp_ATP-bd"/>
</dbReference>
<comment type="caution">
    <text evidence="6">The sequence shown here is derived from an EMBL/GenBank/DDBJ whole genome shotgun (WGS) entry which is preliminary data.</text>
</comment>
<dbReference type="InterPro" id="IPR051921">
    <property type="entry name" value="ABC_osmolyte_uptake_ATP-bind"/>
</dbReference>
<evidence type="ECO:0000256" key="2">
    <source>
        <dbReference type="ARBA" id="ARBA00022448"/>
    </source>
</evidence>
<dbReference type="PROSITE" id="PS00211">
    <property type="entry name" value="ABC_TRANSPORTER_1"/>
    <property type="match status" value="1"/>
</dbReference>
<gene>
    <name evidence="6" type="ORF">DSY97_08830</name>
</gene>
<dbReference type="NCBIfam" id="TIGR01186">
    <property type="entry name" value="proV"/>
    <property type="match status" value="1"/>
</dbReference>
<dbReference type="PANTHER" id="PTHR43869">
    <property type="entry name" value="GLYCINE BETAINE/PROLINE BETAINE TRANSPORT SYSTEM ATP-BINDING PROTEIN PROV"/>
    <property type="match status" value="1"/>
</dbReference>
<evidence type="ECO:0000256" key="1">
    <source>
        <dbReference type="ARBA" id="ARBA00005417"/>
    </source>
</evidence>
<evidence type="ECO:0000256" key="3">
    <source>
        <dbReference type="ARBA" id="ARBA00022741"/>
    </source>
</evidence>
<dbReference type="PROSITE" id="PS50893">
    <property type="entry name" value="ABC_TRANSPORTER_2"/>
    <property type="match status" value="1"/>
</dbReference>
<proteinExistence type="inferred from homology"/>
<accession>A0A432G390</accession>
<dbReference type="GO" id="GO:0006970">
    <property type="term" value="P:response to osmotic stress"/>
    <property type="evidence" value="ECO:0007669"/>
    <property type="project" value="UniProtKB-ARBA"/>
</dbReference>
<dbReference type="FunFam" id="3.40.50.300:FF:000201">
    <property type="entry name" value="Glycine betaine/L-proline ABC transporter ATP-binding protein"/>
    <property type="match status" value="1"/>
</dbReference>
<evidence type="ECO:0000259" key="5">
    <source>
        <dbReference type="PROSITE" id="PS50893"/>
    </source>
</evidence>
<sequence length="356" mass="39489">MSSPVEVTHNRQPVIQCDSVYKIFGENAKKMLQGSKGNVDAKTFQDAGCIVGVNNASFAVQKGDLLVVMGLSGSGKSTLLRCISRLTDATSGNIYIDGEDLLGMSNKKLIELRRNKMGMVFQSFALLPHKTVLENIAFPLQMKGNSTKESIKRAMEMVKLVVLDGRENYFPRQLSGGQQQRVGIARSLAVEPDIWFLDEPFSALDPLIRKEMQDEFLRLQGVLKKTILFVTHDFDEALRLADRIAIMKEGIIEQLDTPANIVLNPATEYVRKFTEDVPREKVLKIESVMDPIDSSEELSDLQVSKDAIIETVAEVVLNQQKPVAVTDADNNLVGVVHSSKVIHVLFGSRAETENND</sequence>
<feature type="domain" description="ABC transporter" evidence="5">
    <location>
        <begin position="15"/>
        <end position="274"/>
    </location>
</feature>
<dbReference type="GO" id="GO:0031460">
    <property type="term" value="P:glycine betaine transport"/>
    <property type="evidence" value="ECO:0007669"/>
    <property type="project" value="InterPro"/>
</dbReference>
<dbReference type="EMBL" id="QNZL01000233">
    <property type="protein sequence ID" value="RTZ77920.1"/>
    <property type="molecule type" value="Genomic_DNA"/>
</dbReference>
<dbReference type="InterPro" id="IPR027417">
    <property type="entry name" value="P-loop_NTPase"/>
</dbReference>
<dbReference type="GO" id="GO:0016020">
    <property type="term" value="C:membrane"/>
    <property type="evidence" value="ECO:0007669"/>
    <property type="project" value="InterPro"/>
</dbReference>
<evidence type="ECO:0000313" key="7">
    <source>
        <dbReference type="Proteomes" id="UP000286801"/>
    </source>
</evidence>
<dbReference type="GO" id="GO:0016887">
    <property type="term" value="F:ATP hydrolysis activity"/>
    <property type="evidence" value="ECO:0007669"/>
    <property type="project" value="InterPro"/>
</dbReference>
<dbReference type="AlphaFoldDB" id="A0A432G390"/>
<protein>
    <submittedName>
        <fullName evidence="6">ABC transporter ATP-binding protein</fullName>
    </submittedName>
</protein>
<keyword evidence="4 6" id="KW-0067">ATP-binding</keyword>
<comment type="similarity">
    <text evidence="1">Belongs to the ABC transporter superfamily.</text>
</comment>
<organism evidence="6 7">
    <name type="scientific">SAR324 cluster bacterium</name>
    <dbReference type="NCBI Taxonomy" id="2024889"/>
    <lineage>
        <taxon>Bacteria</taxon>
        <taxon>Deltaproteobacteria</taxon>
        <taxon>SAR324 cluster</taxon>
    </lineage>
</organism>
<keyword evidence="2" id="KW-0813">Transport</keyword>
<dbReference type="InterPro" id="IPR003593">
    <property type="entry name" value="AAA+_ATPase"/>
</dbReference>
<dbReference type="Pfam" id="PF00005">
    <property type="entry name" value="ABC_tran"/>
    <property type="match status" value="1"/>
</dbReference>
<dbReference type="SMART" id="SM00382">
    <property type="entry name" value="AAA"/>
    <property type="match status" value="1"/>
</dbReference>